<name>A0A1I0EBC7_9PROT</name>
<dbReference type="Proteomes" id="UP000183339">
    <property type="component" value="Unassembled WGS sequence"/>
</dbReference>
<organism evidence="1 2">
    <name type="scientific">Nitrosospira multiformis</name>
    <dbReference type="NCBI Taxonomy" id="1231"/>
    <lineage>
        <taxon>Bacteria</taxon>
        <taxon>Pseudomonadati</taxon>
        <taxon>Pseudomonadota</taxon>
        <taxon>Betaproteobacteria</taxon>
        <taxon>Nitrosomonadales</taxon>
        <taxon>Nitrosomonadaceae</taxon>
        <taxon>Nitrosospira</taxon>
    </lineage>
</organism>
<reference evidence="1 2" key="1">
    <citation type="submission" date="2016-10" db="EMBL/GenBank/DDBJ databases">
        <authorList>
            <person name="de Groot N.N."/>
        </authorList>
    </citation>
    <scope>NUCLEOTIDE SEQUENCE [LARGE SCALE GENOMIC DNA]</scope>
    <source>
        <strain evidence="1 2">Nl7</strain>
    </source>
</reference>
<dbReference type="AlphaFoldDB" id="A0A1I0EBC7"/>
<dbReference type="EMBL" id="FOHI01000006">
    <property type="protein sequence ID" value="SET41699.1"/>
    <property type="molecule type" value="Genomic_DNA"/>
</dbReference>
<sequence>METAHAFSCCELSAVQKAYYILKYTEADDRSLTRCQEHEHRERLEKWKSFLPWKVDYSGIRPKLGS</sequence>
<accession>A0A1I0EBC7</accession>
<proteinExistence type="predicted"/>
<evidence type="ECO:0000313" key="2">
    <source>
        <dbReference type="Proteomes" id="UP000183339"/>
    </source>
</evidence>
<protein>
    <submittedName>
        <fullName evidence="1">Uncharacterized protein</fullName>
    </submittedName>
</protein>
<evidence type="ECO:0000313" key="1">
    <source>
        <dbReference type="EMBL" id="SET41699.1"/>
    </source>
</evidence>
<gene>
    <name evidence="1" type="ORF">SAMN05216412_10674</name>
</gene>